<reference evidence="1 2" key="1">
    <citation type="journal article" date="2018" name="Nat. Ecol. Evol.">
        <title>Pezizomycetes genomes reveal the molecular basis of ectomycorrhizal truffle lifestyle.</title>
        <authorList>
            <person name="Murat C."/>
            <person name="Payen T."/>
            <person name="Noel B."/>
            <person name="Kuo A."/>
            <person name="Morin E."/>
            <person name="Chen J."/>
            <person name="Kohler A."/>
            <person name="Krizsan K."/>
            <person name="Balestrini R."/>
            <person name="Da Silva C."/>
            <person name="Montanini B."/>
            <person name="Hainaut M."/>
            <person name="Levati E."/>
            <person name="Barry K.W."/>
            <person name="Belfiori B."/>
            <person name="Cichocki N."/>
            <person name="Clum A."/>
            <person name="Dockter R.B."/>
            <person name="Fauchery L."/>
            <person name="Guy J."/>
            <person name="Iotti M."/>
            <person name="Le Tacon F."/>
            <person name="Lindquist E.A."/>
            <person name="Lipzen A."/>
            <person name="Malagnac F."/>
            <person name="Mello A."/>
            <person name="Molinier V."/>
            <person name="Miyauchi S."/>
            <person name="Poulain J."/>
            <person name="Riccioni C."/>
            <person name="Rubini A."/>
            <person name="Sitrit Y."/>
            <person name="Splivallo R."/>
            <person name="Traeger S."/>
            <person name="Wang M."/>
            <person name="Zifcakova L."/>
            <person name="Wipf D."/>
            <person name="Zambonelli A."/>
            <person name="Paolocci F."/>
            <person name="Nowrousian M."/>
            <person name="Ottonello S."/>
            <person name="Baldrian P."/>
            <person name="Spatafora J.W."/>
            <person name="Henrissat B."/>
            <person name="Nagy L.G."/>
            <person name="Aury J.M."/>
            <person name="Wincker P."/>
            <person name="Grigoriev I.V."/>
            <person name="Bonfante P."/>
            <person name="Martin F.M."/>
        </authorList>
    </citation>
    <scope>NUCLEOTIDE SEQUENCE [LARGE SCALE GENOMIC DNA]</scope>
    <source>
        <strain evidence="1 2">RN42</strain>
    </source>
</reference>
<gene>
    <name evidence="1" type="ORF">BJ508DRAFT_154435</name>
</gene>
<organism evidence="1 2">
    <name type="scientific">Ascobolus immersus RN42</name>
    <dbReference type="NCBI Taxonomy" id="1160509"/>
    <lineage>
        <taxon>Eukaryota</taxon>
        <taxon>Fungi</taxon>
        <taxon>Dikarya</taxon>
        <taxon>Ascomycota</taxon>
        <taxon>Pezizomycotina</taxon>
        <taxon>Pezizomycetes</taxon>
        <taxon>Pezizales</taxon>
        <taxon>Ascobolaceae</taxon>
        <taxon>Ascobolus</taxon>
    </lineage>
</organism>
<accession>A0A3N4HXL2</accession>
<dbReference type="AlphaFoldDB" id="A0A3N4HXL2"/>
<dbReference type="EMBL" id="ML119709">
    <property type="protein sequence ID" value="RPA78593.1"/>
    <property type="molecule type" value="Genomic_DNA"/>
</dbReference>
<sequence>MHLAKKALRLVRLSSERKTRISTNNRTSQPTLREVDLFDNCRRKSPDEERRPIITSLPRCVGLAPLAHPNYWLKQNGRNAEVVVASQLRIVAGPNNQSNLTKLRILSSLLPFLPYLNNDHTRFIPNPSLSIANSQTTNSRIFNGRSAQTQHLPPANCTLNSAIDGTN</sequence>
<dbReference type="Proteomes" id="UP000275078">
    <property type="component" value="Unassembled WGS sequence"/>
</dbReference>
<evidence type="ECO:0000313" key="1">
    <source>
        <dbReference type="EMBL" id="RPA78593.1"/>
    </source>
</evidence>
<proteinExistence type="predicted"/>
<protein>
    <submittedName>
        <fullName evidence="1">Uncharacterized protein</fullName>
    </submittedName>
</protein>
<evidence type="ECO:0000313" key="2">
    <source>
        <dbReference type="Proteomes" id="UP000275078"/>
    </source>
</evidence>
<name>A0A3N4HXL2_ASCIM</name>
<keyword evidence="2" id="KW-1185">Reference proteome</keyword>